<dbReference type="SUPFAM" id="SSF55424">
    <property type="entry name" value="FAD/NAD-linked reductases, dimerisation (C-terminal) domain"/>
    <property type="match status" value="1"/>
</dbReference>
<keyword evidence="12" id="KW-1185">Reference proteome</keyword>
<evidence type="ECO:0000256" key="5">
    <source>
        <dbReference type="ARBA" id="ARBA00022723"/>
    </source>
</evidence>
<keyword evidence="3" id="KW-0285">Flavoprotein</keyword>
<organism evidence="11 12">
    <name type="scientific">Tulasnella calospora MUT 4182</name>
    <dbReference type="NCBI Taxonomy" id="1051891"/>
    <lineage>
        <taxon>Eukaryota</taxon>
        <taxon>Fungi</taxon>
        <taxon>Dikarya</taxon>
        <taxon>Basidiomycota</taxon>
        <taxon>Agaricomycotina</taxon>
        <taxon>Agaricomycetes</taxon>
        <taxon>Cantharellales</taxon>
        <taxon>Tulasnellaceae</taxon>
        <taxon>Tulasnella</taxon>
    </lineage>
</organism>
<evidence type="ECO:0000256" key="6">
    <source>
        <dbReference type="ARBA" id="ARBA00022827"/>
    </source>
</evidence>
<dbReference type="PANTHER" id="PTHR43557">
    <property type="entry name" value="APOPTOSIS-INDUCING FACTOR 1"/>
    <property type="match status" value="1"/>
</dbReference>
<dbReference type="SUPFAM" id="SSF50022">
    <property type="entry name" value="ISP domain"/>
    <property type="match status" value="1"/>
</dbReference>
<dbReference type="Pfam" id="PF00355">
    <property type="entry name" value="Rieske"/>
    <property type="match status" value="1"/>
</dbReference>
<dbReference type="SUPFAM" id="SSF51905">
    <property type="entry name" value="FAD/NAD(P)-binding domain"/>
    <property type="match status" value="1"/>
</dbReference>
<dbReference type="GO" id="GO:0051537">
    <property type="term" value="F:2 iron, 2 sulfur cluster binding"/>
    <property type="evidence" value="ECO:0007669"/>
    <property type="project" value="UniProtKB-KW"/>
</dbReference>
<dbReference type="CDD" id="cd03478">
    <property type="entry name" value="Rieske_AIFL_N"/>
    <property type="match status" value="1"/>
</dbReference>
<evidence type="ECO:0000256" key="8">
    <source>
        <dbReference type="ARBA" id="ARBA00023004"/>
    </source>
</evidence>
<comment type="similarity">
    <text evidence="2">Belongs to the FAD-dependent oxidoreductase family.</text>
</comment>
<keyword evidence="7" id="KW-0560">Oxidoreductase</keyword>
<dbReference type="HOGENOM" id="CLU_003291_4_2_1"/>
<keyword evidence="4" id="KW-0001">2Fe-2S</keyword>
<keyword evidence="9" id="KW-0411">Iron-sulfur</keyword>
<dbReference type="Gene3D" id="2.102.10.10">
    <property type="entry name" value="Rieske [2Fe-2S] iron-sulphur domain"/>
    <property type="match status" value="1"/>
</dbReference>
<evidence type="ECO:0000256" key="9">
    <source>
        <dbReference type="ARBA" id="ARBA00023014"/>
    </source>
</evidence>
<evidence type="ECO:0000256" key="3">
    <source>
        <dbReference type="ARBA" id="ARBA00022630"/>
    </source>
</evidence>
<keyword evidence="5" id="KW-0479">Metal-binding</keyword>
<dbReference type="EMBL" id="KN822969">
    <property type="protein sequence ID" value="KIO30694.1"/>
    <property type="molecule type" value="Genomic_DNA"/>
</dbReference>
<dbReference type="InterPro" id="IPR028202">
    <property type="entry name" value="Reductase_C"/>
</dbReference>
<dbReference type="Pfam" id="PF14759">
    <property type="entry name" value="Reductase_C"/>
    <property type="match status" value="1"/>
</dbReference>
<dbReference type="InterPro" id="IPR036188">
    <property type="entry name" value="FAD/NAD-bd_sf"/>
</dbReference>
<dbReference type="Gene3D" id="3.30.390.30">
    <property type="match status" value="1"/>
</dbReference>
<dbReference type="AlphaFoldDB" id="A0A0C3QS10"/>
<keyword evidence="8" id="KW-0408">Iron</keyword>
<evidence type="ECO:0000313" key="11">
    <source>
        <dbReference type="EMBL" id="KIO30694.1"/>
    </source>
</evidence>
<dbReference type="GO" id="GO:0016651">
    <property type="term" value="F:oxidoreductase activity, acting on NAD(P)H"/>
    <property type="evidence" value="ECO:0007669"/>
    <property type="project" value="TreeGrafter"/>
</dbReference>
<dbReference type="InterPro" id="IPR050446">
    <property type="entry name" value="FAD-oxidoreductase/Apoptosis"/>
</dbReference>
<dbReference type="PRINTS" id="PR00411">
    <property type="entry name" value="PNDRDTASEI"/>
</dbReference>
<evidence type="ECO:0000256" key="4">
    <source>
        <dbReference type="ARBA" id="ARBA00022714"/>
    </source>
</evidence>
<dbReference type="STRING" id="1051891.A0A0C3QS10"/>
<evidence type="ECO:0000259" key="10">
    <source>
        <dbReference type="PROSITE" id="PS51296"/>
    </source>
</evidence>
<evidence type="ECO:0000256" key="1">
    <source>
        <dbReference type="ARBA" id="ARBA00001974"/>
    </source>
</evidence>
<comment type="cofactor">
    <cofactor evidence="1">
        <name>FAD</name>
        <dbReference type="ChEBI" id="CHEBI:57692"/>
    </cofactor>
</comment>
<dbReference type="InterPro" id="IPR017941">
    <property type="entry name" value="Rieske_2Fe-2S"/>
</dbReference>
<evidence type="ECO:0000256" key="2">
    <source>
        <dbReference type="ARBA" id="ARBA00006442"/>
    </source>
</evidence>
<name>A0A0C3QS10_9AGAM</name>
<feature type="domain" description="Rieske" evidence="10">
    <location>
        <begin position="8"/>
        <end position="105"/>
    </location>
</feature>
<evidence type="ECO:0000256" key="7">
    <source>
        <dbReference type="ARBA" id="ARBA00023002"/>
    </source>
</evidence>
<dbReference type="GO" id="GO:0046872">
    <property type="term" value="F:metal ion binding"/>
    <property type="evidence" value="ECO:0007669"/>
    <property type="project" value="UniProtKB-KW"/>
</dbReference>
<protein>
    <recommendedName>
        <fullName evidence="10">Rieske domain-containing protein</fullName>
    </recommendedName>
</protein>
<dbReference type="InterPro" id="IPR036922">
    <property type="entry name" value="Rieske_2Fe-2S_sf"/>
</dbReference>
<dbReference type="InterPro" id="IPR016156">
    <property type="entry name" value="FAD/NAD-linked_Rdtase_dimer_sf"/>
</dbReference>
<dbReference type="PRINTS" id="PR00368">
    <property type="entry name" value="FADPNR"/>
</dbReference>
<dbReference type="Pfam" id="PF07992">
    <property type="entry name" value="Pyr_redox_2"/>
    <property type="match status" value="1"/>
</dbReference>
<dbReference type="GO" id="GO:0005737">
    <property type="term" value="C:cytoplasm"/>
    <property type="evidence" value="ECO:0007669"/>
    <property type="project" value="TreeGrafter"/>
</dbReference>
<keyword evidence="6" id="KW-0274">FAD</keyword>
<dbReference type="Proteomes" id="UP000054248">
    <property type="component" value="Unassembled WGS sequence"/>
</dbReference>
<dbReference type="InterPro" id="IPR023753">
    <property type="entry name" value="FAD/NAD-binding_dom"/>
</dbReference>
<sequence>MSSGVTTIPVLDASELQDGQMKQVEFGKEGKILLSKVRGRVHATSAFCTHYGAQLVKGTLESSGRVVCPWHGACFNVCTGDIEDAPALDAIHSFPCEVKDGKIYVTAKEESTLKNNMARPPAVASLVLDSPDQEAVVIVGGGASTIHAVESLRIHGFGGSITVLSKEGYAPIDRTRLSKSLGMDLSKLQWRTPQQLKEKYNVDYRTNVEVTAVDTVNRTVTVGGTEQVNYTKLILATGATPRKLGVEGENLNGVSAMRQFSDAEKINAGLQKGKKLVVVGSSFISMELVAAAQKKELAERHVVGSGSSKLPFAAILGDQIGQALFDFHKKNGVQFHMSSGVQALKPSAADPSSVGSVLLKDGTEIEADVVVLGVGVRPATEFLKGSKLESAMQRDGGLKVDGHLRVEGFEDVFALGDIAVYPQAQDGVYKRIEHWNVASNHGRAVGETIGKRHDKLAAGFKKVPIFWSGQGMNLRYCGIGDGWDDVIINGNLDELKFAAYYCKEGKVIAAASMNSDPIVTRSAELLRLGIMPTPDEIRGGKDLYTIDIATRPIETAPGV</sequence>
<dbReference type="PROSITE" id="PS51296">
    <property type="entry name" value="RIESKE"/>
    <property type="match status" value="1"/>
</dbReference>
<gene>
    <name evidence="11" type="ORF">M407DRAFT_242093</name>
</gene>
<reference evidence="12" key="2">
    <citation type="submission" date="2015-01" db="EMBL/GenBank/DDBJ databases">
        <title>Evolutionary Origins and Diversification of the Mycorrhizal Mutualists.</title>
        <authorList>
            <consortium name="DOE Joint Genome Institute"/>
            <consortium name="Mycorrhizal Genomics Consortium"/>
            <person name="Kohler A."/>
            <person name="Kuo A."/>
            <person name="Nagy L.G."/>
            <person name="Floudas D."/>
            <person name="Copeland A."/>
            <person name="Barry K.W."/>
            <person name="Cichocki N."/>
            <person name="Veneault-Fourrey C."/>
            <person name="LaButti K."/>
            <person name="Lindquist E.A."/>
            <person name="Lipzen A."/>
            <person name="Lundell T."/>
            <person name="Morin E."/>
            <person name="Murat C."/>
            <person name="Riley R."/>
            <person name="Ohm R."/>
            <person name="Sun H."/>
            <person name="Tunlid A."/>
            <person name="Henrissat B."/>
            <person name="Grigoriev I.V."/>
            <person name="Hibbett D.S."/>
            <person name="Martin F."/>
        </authorList>
    </citation>
    <scope>NUCLEOTIDE SEQUENCE [LARGE SCALE GENOMIC DNA]</scope>
    <source>
        <strain evidence="12">MUT 4182</strain>
    </source>
</reference>
<evidence type="ECO:0000313" key="12">
    <source>
        <dbReference type="Proteomes" id="UP000054248"/>
    </source>
</evidence>
<dbReference type="OrthoDB" id="6029at2759"/>
<dbReference type="Gene3D" id="3.50.50.60">
    <property type="entry name" value="FAD/NAD(P)-binding domain"/>
    <property type="match status" value="2"/>
</dbReference>
<reference evidence="11 12" key="1">
    <citation type="submission" date="2014-04" db="EMBL/GenBank/DDBJ databases">
        <authorList>
            <consortium name="DOE Joint Genome Institute"/>
            <person name="Kuo A."/>
            <person name="Girlanda M."/>
            <person name="Perotto S."/>
            <person name="Kohler A."/>
            <person name="Nagy L.G."/>
            <person name="Floudas D."/>
            <person name="Copeland A."/>
            <person name="Barry K.W."/>
            <person name="Cichocki N."/>
            <person name="Veneault-Fourrey C."/>
            <person name="LaButti K."/>
            <person name="Lindquist E.A."/>
            <person name="Lipzen A."/>
            <person name="Lundell T."/>
            <person name="Morin E."/>
            <person name="Murat C."/>
            <person name="Sun H."/>
            <person name="Tunlid A."/>
            <person name="Henrissat B."/>
            <person name="Grigoriev I.V."/>
            <person name="Hibbett D.S."/>
            <person name="Martin F."/>
            <person name="Nordberg H.P."/>
            <person name="Cantor M.N."/>
            <person name="Hua S.X."/>
        </authorList>
    </citation>
    <scope>NUCLEOTIDE SEQUENCE [LARGE SCALE GENOMIC DNA]</scope>
    <source>
        <strain evidence="11 12">MUT 4182</strain>
    </source>
</reference>
<accession>A0A0C3QS10</accession>
<proteinExistence type="inferred from homology"/>
<dbReference type="PANTHER" id="PTHR43557:SF2">
    <property type="entry name" value="RIESKE DOMAIN-CONTAINING PROTEIN-RELATED"/>
    <property type="match status" value="1"/>
</dbReference>